<dbReference type="GO" id="GO:0005829">
    <property type="term" value="C:cytosol"/>
    <property type="evidence" value="ECO:0007669"/>
    <property type="project" value="TreeGrafter"/>
</dbReference>
<dbReference type="PIRSF" id="PIRSF000446">
    <property type="entry name" value="Mct"/>
    <property type="match status" value="1"/>
</dbReference>
<reference evidence="7 8" key="1">
    <citation type="submission" date="2018-05" db="EMBL/GenBank/DDBJ databases">
        <title>A metagenomic window into the 2 km-deep terrestrial subsurface aquifer revealed taxonomically and functionally diverse microbial community comprising novel uncultured bacterial lineages.</title>
        <authorList>
            <person name="Kadnikov V.V."/>
            <person name="Mardanov A.V."/>
            <person name="Beletsky A.V."/>
            <person name="Banks D."/>
            <person name="Pimenov N.V."/>
            <person name="Frank Y.A."/>
            <person name="Karnachuk O.V."/>
            <person name="Ravin N.V."/>
        </authorList>
    </citation>
    <scope>NUCLEOTIDE SEQUENCE [LARGE SCALE GENOMIC DNA]</scope>
    <source>
        <strain evidence="7">BY5</strain>
    </source>
</reference>
<evidence type="ECO:0000313" key="7">
    <source>
        <dbReference type="EMBL" id="RCK80721.1"/>
    </source>
</evidence>
<feature type="active site" evidence="5">
    <location>
        <position position="89"/>
    </location>
</feature>
<evidence type="ECO:0000259" key="6">
    <source>
        <dbReference type="SMART" id="SM00827"/>
    </source>
</evidence>
<comment type="catalytic activity">
    <reaction evidence="3 4">
        <text>holo-[ACP] + malonyl-CoA = malonyl-[ACP] + CoA</text>
        <dbReference type="Rhea" id="RHEA:41792"/>
        <dbReference type="Rhea" id="RHEA-COMP:9623"/>
        <dbReference type="Rhea" id="RHEA-COMP:9685"/>
        <dbReference type="ChEBI" id="CHEBI:57287"/>
        <dbReference type="ChEBI" id="CHEBI:57384"/>
        <dbReference type="ChEBI" id="CHEBI:64479"/>
        <dbReference type="ChEBI" id="CHEBI:78449"/>
        <dbReference type="EC" id="2.3.1.39"/>
    </reaction>
</comment>
<dbReference type="SMART" id="SM00827">
    <property type="entry name" value="PKS_AT"/>
    <property type="match status" value="1"/>
</dbReference>
<dbReference type="EC" id="2.3.1.39" evidence="4"/>
<feature type="domain" description="Malonyl-CoA:ACP transacylase (MAT)" evidence="6">
    <location>
        <begin position="5"/>
        <end position="307"/>
    </location>
</feature>
<comment type="caution">
    <text evidence="7">The sequence shown here is derived from an EMBL/GenBank/DDBJ whole genome shotgun (WGS) entry which is preliminary data.</text>
</comment>
<dbReference type="SUPFAM" id="SSF55048">
    <property type="entry name" value="Probable ACP-binding domain of malonyl-CoA ACP transacylase"/>
    <property type="match status" value="1"/>
</dbReference>
<dbReference type="PANTHER" id="PTHR42681:SF1">
    <property type="entry name" value="MALONYL-COA-ACYL CARRIER PROTEIN TRANSACYLASE, MITOCHONDRIAL"/>
    <property type="match status" value="1"/>
</dbReference>
<sequence>MNVLIFPGQGSQKVGMAKAMVEAWPWAAELAARTDRILGRPLSTVCFEGPESALKETTTTQPAIFFTAALLVEALRRQQFLFGAAAGHSLGEYAALYAAGVASYDDLLRLVDERARAMETACPSGTGAMAAVMMLSREALEAVCQEASALGVCVVANENCPGQLVISGARAAVARAGELATQKGAKRVIPLEVSGPFHSPLMGPARDRLAAMLETIPFADARVPVYTNVDGRPTTAAADLKRKLLDQLTGSVRWETSVHQMWKDGFRTFIELGASKVVGPLVKKTVAEATIAYAGDPATVQALVAPAATVSA</sequence>
<dbReference type="InterPro" id="IPR014043">
    <property type="entry name" value="Acyl_transferase_dom"/>
</dbReference>
<dbReference type="InterPro" id="IPR004410">
    <property type="entry name" value="Malonyl_CoA-ACP_transAc_FabD"/>
</dbReference>
<dbReference type="AlphaFoldDB" id="A0A367ZTQ5"/>
<dbReference type="InterPro" id="IPR016035">
    <property type="entry name" value="Acyl_Trfase/lysoPLipase"/>
</dbReference>
<evidence type="ECO:0000256" key="1">
    <source>
        <dbReference type="ARBA" id="ARBA00022679"/>
    </source>
</evidence>
<dbReference type="NCBIfam" id="TIGR00128">
    <property type="entry name" value="fabD"/>
    <property type="match status" value="1"/>
</dbReference>
<gene>
    <name evidence="7" type="ORF">OZSIB_3034</name>
</gene>
<evidence type="ECO:0000256" key="4">
    <source>
        <dbReference type="PIRNR" id="PIRNR000446"/>
    </source>
</evidence>
<comment type="similarity">
    <text evidence="4">Belongs to the fabD family.</text>
</comment>
<proteinExistence type="inferred from homology"/>
<dbReference type="InterPro" id="IPR050858">
    <property type="entry name" value="Mal-CoA-ACP_Trans/PKS_FabD"/>
</dbReference>
<evidence type="ECO:0000256" key="2">
    <source>
        <dbReference type="ARBA" id="ARBA00023315"/>
    </source>
</evidence>
<keyword evidence="2 4" id="KW-0012">Acyltransferase</keyword>
<dbReference type="SUPFAM" id="SSF52151">
    <property type="entry name" value="FabD/lysophospholipase-like"/>
    <property type="match status" value="1"/>
</dbReference>
<dbReference type="FunFam" id="3.30.70.250:FF:000001">
    <property type="entry name" value="Malonyl CoA-acyl carrier protein transacylase"/>
    <property type="match status" value="1"/>
</dbReference>
<dbReference type="InterPro" id="IPR001227">
    <property type="entry name" value="Ac_transferase_dom_sf"/>
</dbReference>
<keyword evidence="1 4" id="KW-0808">Transferase</keyword>
<dbReference type="InterPro" id="IPR016036">
    <property type="entry name" value="Malonyl_transacylase_ACP-bd"/>
</dbReference>
<name>A0A367ZTQ5_9BACT</name>
<feature type="active site" evidence="5">
    <location>
        <position position="198"/>
    </location>
</feature>
<dbReference type="Pfam" id="PF00698">
    <property type="entry name" value="Acyl_transf_1"/>
    <property type="match status" value="1"/>
</dbReference>
<dbReference type="EMBL" id="QOQW01000005">
    <property type="protein sequence ID" value="RCK80721.1"/>
    <property type="molecule type" value="Genomic_DNA"/>
</dbReference>
<dbReference type="PANTHER" id="PTHR42681">
    <property type="entry name" value="MALONYL-COA-ACYL CARRIER PROTEIN TRANSACYLASE, MITOCHONDRIAL"/>
    <property type="match status" value="1"/>
</dbReference>
<evidence type="ECO:0000256" key="3">
    <source>
        <dbReference type="ARBA" id="ARBA00048462"/>
    </source>
</evidence>
<evidence type="ECO:0000313" key="8">
    <source>
        <dbReference type="Proteomes" id="UP000252355"/>
    </source>
</evidence>
<evidence type="ECO:0000256" key="5">
    <source>
        <dbReference type="PIRSR" id="PIRSR000446-1"/>
    </source>
</evidence>
<protein>
    <recommendedName>
        <fullName evidence="4">Malonyl CoA-acyl carrier protein transacylase</fullName>
        <ecNumber evidence="4">2.3.1.39</ecNumber>
    </recommendedName>
</protein>
<accession>A0A367ZTQ5</accession>
<dbReference type="GO" id="GO:0004314">
    <property type="term" value="F:[acyl-carrier-protein] S-malonyltransferase activity"/>
    <property type="evidence" value="ECO:0007669"/>
    <property type="project" value="UniProtKB-EC"/>
</dbReference>
<dbReference type="Gene3D" id="3.40.366.10">
    <property type="entry name" value="Malonyl-Coenzyme A Acyl Carrier Protein, domain 2"/>
    <property type="match status" value="1"/>
</dbReference>
<organism evidence="7 8">
    <name type="scientific">Candidatus Ozemobacter sibiricus</name>
    <dbReference type="NCBI Taxonomy" id="2268124"/>
    <lineage>
        <taxon>Bacteria</taxon>
        <taxon>Candidatus Ozemobacteria</taxon>
        <taxon>Candidatus Ozemobacterales</taxon>
        <taxon>Candidatus Ozemobacteraceae</taxon>
        <taxon>Candidatus Ozemobacter</taxon>
    </lineage>
</organism>
<dbReference type="InterPro" id="IPR024925">
    <property type="entry name" value="Malonyl_CoA-ACP_transAc"/>
</dbReference>
<dbReference type="GO" id="GO:0006633">
    <property type="term" value="P:fatty acid biosynthetic process"/>
    <property type="evidence" value="ECO:0007669"/>
    <property type="project" value="TreeGrafter"/>
</dbReference>
<dbReference type="Proteomes" id="UP000252355">
    <property type="component" value="Unassembled WGS sequence"/>
</dbReference>
<dbReference type="Gene3D" id="3.30.70.250">
    <property type="entry name" value="Malonyl-CoA ACP transacylase, ACP-binding"/>
    <property type="match status" value="1"/>
</dbReference>